<dbReference type="EMBL" id="FUYV01000022">
    <property type="protein sequence ID" value="SKC23862.1"/>
    <property type="molecule type" value="Genomic_DNA"/>
</dbReference>
<dbReference type="AlphaFoldDB" id="A0A1T5HTD3"/>
<protein>
    <submittedName>
        <fullName evidence="2">CBS domain-containing protein</fullName>
    </submittedName>
</protein>
<dbReference type="Pfam" id="PF00571">
    <property type="entry name" value="CBS"/>
    <property type="match status" value="2"/>
</dbReference>
<dbReference type="STRING" id="889453.SAMN03080601_03147"/>
<organism evidence="2 3">
    <name type="scientific">Alkalitalea saponilacus</name>
    <dbReference type="NCBI Taxonomy" id="889453"/>
    <lineage>
        <taxon>Bacteria</taxon>
        <taxon>Pseudomonadati</taxon>
        <taxon>Bacteroidota</taxon>
        <taxon>Bacteroidia</taxon>
        <taxon>Marinilabiliales</taxon>
        <taxon>Marinilabiliaceae</taxon>
        <taxon>Alkalitalea</taxon>
    </lineage>
</organism>
<gene>
    <name evidence="2" type="ORF">SAMN03080601_03147</name>
</gene>
<feature type="domain" description="CBS" evidence="1">
    <location>
        <begin position="73"/>
        <end position="116"/>
    </location>
</feature>
<dbReference type="SUPFAM" id="SSF54631">
    <property type="entry name" value="CBS-domain pair"/>
    <property type="match status" value="1"/>
</dbReference>
<dbReference type="InterPro" id="IPR046342">
    <property type="entry name" value="CBS_dom_sf"/>
</dbReference>
<feature type="domain" description="CBS" evidence="1">
    <location>
        <begin position="4"/>
        <end position="54"/>
    </location>
</feature>
<keyword evidence="3" id="KW-1185">Reference proteome</keyword>
<evidence type="ECO:0000259" key="1">
    <source>
        <dbReference type="Pfam" id="PF00571"/>
    </source>
</evidence>
<name>A0A1T5HTD3_9BACT</name>
<dbReference type="InterPro" id="IPR000644">
    <property type="entry name" value="CBS_dom"/>
</dbReference>
<dbReference type="KEGG" id="asx:CDL62_04865"/>
<evidence type="ECO:0000313" key="2">
    <source>
        <dbReference type="EMBL" id="SKC23862.1"/>
    </source>
</evidence>
<dbReference type="Proteomes" id="UP000191055">
    <property type="component" value="Unassembled WGS sequence"/>
</dbReference>
<accession>A0A1T5HTD3</accession>
<proteinExistence type="predicted"/>
<dbReference type="Gene3D" id="3.10.580.10">
    <property type="entry name" value="CBS-domain"/>
    <property type="match status" value="1"/>
</dbReference>
<dbReference type="OrthoDB" id="1523762at2"/>
<dbReference type="CDD" id="cd17783">
    <property type="entry name" value="CBS_pair_bac"/>
    <property type="match status" value="1"/>
</dbReference>
<sequence length="221" mass="24975">MLAKDLISDIIPALKTSDTGLDALNWMEAFKVSHLPIVNNKVFLGLVSDTDIYELNTAGEPLGNHRLSLMKPYIFAHQHIYDVIEIASRLKLSIVPVLTIEQEFTGVITQYDLMQQFSELIAAHTPGGIIQIEIAPRDYALSELARIVEDSDSKILSLYVTQEPLSGQLFITIKLNRTDLQPVINGFERYGYKIRAEYGSESHMDETAKRNYESLIRYLSV</sequence>
<evidence type="ECO:0000313" key="3">
    <source>
        <dbReference type="Proteomes" id="UP000191055"/>
    </source>
</evidence>
<dbReference type="RefSeq" id="WP_079558813.1">
    <property type="nucleotide sequence ID" value="NZ_CP021904.1"/>
</dbReference>
<reference evidence="2 3" key="1">
    <citation type="submission" date="2017-02" db="EMBL/GenBank/DDBJ databases">
        <authorList>
            <person name="Peterson S.W."/>
        </authorList>
    </citation>
    <scope>NUCLEOTIDE SEQUENCE [LARGE SCALE GENOMIC DNA]</scope>
    <source>
        <strain evidence="2 3">DSM 24412</strain>
    </source>
</reference>